<keyword evidence="3" id="KW-1185">Reference proteome</keyword>
<evidence type="ECO:0000313" key="2">
    <source>
        <dbReference type="EMBL" id="KAF2493924.1"/>
    </source>
</evidence>
<reference evidence="2" key="1">
    <citation type="journal article" date="2020" name="Stud. Mycol.">
        <title>101 Dothideomycetes genomes: a test case for predicting lifestyles and emergence of pathogens.</title>
        <authorList>
            <person name="Haridas S."/>
            <person name="Albert R."/>
            <person name="Binder M."/>
            <person name="Bloem J."/>
            <person name="Labutti K."/>
            <person name="Salamov A."/>
            <person name="Andreopoulos B."/>
            <person name="Baker S."/>
            <person name="Barry K."/>
            <person name="Bills G."/>
            <person name="Bluhm B."/>
            <person name="Cannon C."/>
            <person name="Castanera R."/>
            <person name="Culley D."/>
            <person name="Daum C."/>
            <person name="Ezra D."/>
            <person name="Gonzalez J."/>
            <person name="Henrissat B."/>
            <person name="Kuo A."/>
            <person name="Liang C."/>
            <person name="Lipzen A."/>
            <person name="Lutzoni F."/>
            <person name="Magnuson J."/>
            <person name="Mondo S."/>
            <person name="Nolan M."/>
            <person name="Ohm R."/>
            <person name="Pangilinan J."/>
            <person name="Park H.-J."/>
            <person name="Ramirez L."/>
            <person name="Alfaro M."/>
            <person name="Sun H."/>
            <person name="Tritt A."/>
            <person name="Yoshinaga Y."/>
            <person name="Zwiers L.-H."/>
            <person name="Turgeon B."/>
            <person name="Goodwin S."/>
            <person name="Spatafora J."/>
            <person name="Crous P."/>
            <person name="Grigoriev I."/>
        </authorList>
    </citation>
    <scope>NUCLEOTIDE SEQUENCE</scope>
    <source>
        <strain evidence="2">CBS 269.34</strain>
    </source>
</reference>
<evidence type="ECO:0000313" key="3">
    <source>
        <dbReference type="Proteomes" id="UP000799750"/>
    </source>
</evidence>
<dbReference type="Proteomes" id="UP000799750">
    <property type="component" value="Unassembled WGS sequence"/>
</dbReference>
<organism evidence="2 3">
    <name type="scientific">Lophium mytilinum</name>
    <dbReference type="NCBI Taxonomy" id="390894"/>
    <lineage>
        <taxon>Eukaryota</taxon>
        <taxon>Fungi</taxon>
        <taxon>Dikarya</taxon>
        <taxon>Ascomycota</taxon>
        <taxon>Pezizomycotina</taxon>
        <taxon>Dothideomycetes</taxon>
        <taxon>Pleosporomycetidae</taxon>
        <taxon>Mytilinidiales</taxon>
        <taxon>Mytilinidiaceae</taxon>
        <taxon>Lophium</taxon>
    </lineage>
</organism>
<protein>
    <submittedName>
        <fullName evidence="2">Uncharacterized protein</fullName>
    </submittedName>
</protein>
<evidence type="ECO:0000256" key="1">
    <source>
        <dbReference type="SAM" id="MobiDB-lite"/>
    </source>
</evidence>
<feature type="region of interest" description="Disordered" evidence="1">
    <location>
        <begin position="1"/>
        <end position="33"/>
    </location>
</feature>
<gene>
    <name evidence="2" type="ORF">BU16DRAFT_60001</name>
</gene>
<proteinExistence type="predicted"/>
<dbReference type="AlphaFoldDB" id="A0A6A6QP57"/>
<accession>A0A6A6QP57</accession>
<dbReference type="EMBL" id="MU004191">
    <property type="protein sequence ID" value="KAF2493924.1"/>
    <property type="molecule type" value="Genomic_DNA"/>
</dbReference>
<name>A0A6A6QP57_9PEZI</name>
<sequence>MRSFKVIAAPTRPPTKPPSQAISDSLIPGGLPTSPWPNKPSQPYLLFYTHPVEKEKRVTLPHPSIPFQDFPIWEFVSRAIHVHLM</sequence>